<dbReference type="SUPFAM" id="SSF109854">
    <property type="entry name" value="DinB/YfiT-like putative metalloenzymes"/>
    <property type="match status" value="1"/>
</dbReference>
<reference evidence="2 3" key="1">
    <citation type="submission" date="2016-10" db="EMBL/GenBank/DDBJ databases">
        <authorList>
            <person name="de Groot N.N."/>
        </authorList>
    </citation>
    <scope>NUCLEOTIDE SEQUENCE [LARGE SCALE GENOMIC DNA]</scope>
    <source>
        <strain evidence="2 3">DSM 21741</strain>
    </source>
</reference>
<dbReference type="InterPro" id="IPR034660">
    <property type="entry name" value="DinB/YfiT-like"/>
</dbReference>
<protein>
    <submittedName>
        <fullName evidence="2">TIGR03086 family protein</fullName>
    </submittedName>
</protein>
<dbReference type="AlphaFoldDB" id="A0A1H1WFI3"/>
<dbReference type="Pfam" id="PF11716">
    <property type="entry name" value="MDMPI_N"/>
    <property type="match status" value="1"/>
</dbReference>
<dbReference type="NCBIfam" id="TIGR03083">
    <property type="entry name" value="maleylpyruvate isomerase family mycothiol-dependent enzyme"/>
    <property type="match status" value="1"/>
</dbReference>
<evidence type="ECO:0000313" key="2">
    <source>
        <dbReference type="EMBL" id="SDS95853.1"/>
    </source>
</evidence>
<keyword evidence="3" id="KW-1185">Reference proteome</keyword>
<accession>A0A1H1WFI3</accession>
<dbReference type="GO" id="GO:0046872">
    <property type="term" value="F:metal ion binding"/>
    <property type="evidence" value="ECO:0007669"/>
    <property type="project" value="InterPro"/>
</dbReference>
<dbReference type="InterPro" id="IPR017517">
    <property type="entry name" value="Maleyloyr_isom"/>
</dbReference>
<dbReference type="InterPro" id="IPR017520">
    <property type="entry name" value="CHP03086"/>
</dbReference>
<evidence type="ECO:0000313" key="3">
    <source>
        <dbReference type="Proteomes" id="UP000199092"/>
    </source>
</evidence>
<dbReference type="InterPro" id="IPR024344">
    <property type="entry name" value="MDMPI_metal-binding"/>
</dbReference>
<proteinExistence type="predicted"/>
<gene>
    <name evidence="2" type="ORF">SAMN04488543_2722</name>
</gene>
<name>A0A1H1WFI3_9ACTN</name>
<feature type="domain" description="Mycothiol-dependent maleylpyruvate isomerase metal-binding" evidence="1">
    <location>
        <begin position="25"/>
        <end position="126"/>
    </location>
</feature>
<dbReference type="STRING" id="546871.SAMN04488543_2722"/>
<dbReference type="NCBIfam" id="TIGR03086">
    <property type="entry name" value="TIGR03086 family metal-binding protein"/>
    <property type="match status" value="1"/>
</dbReference>
<dbReference type="RefSeq" id="WP_091413486.1">
    <property type="nucleotide sequence ID" value="NZ_LT629749.1"/>
</dbReference>
<dbReference type="EMBL" id="LT629749">
    <property type="protein sequence ID" value="SDS95853.1"/>
    <property type="molecule type" value="Genomic_DNA"/>
</dbReference>
<dbReference type="Proteomes" id="UP000199092">
    <property type="component" value="Chromosome I"/>
</dbReference>
<sequence length="194" mass="20724">MSLPSEPGARHRAVAAGFTARVWGTSGWDAPAPVPGWRARDVVGHLVGWFPEFLTSATGLVLDRGPSPEEDPVAAWQVHADAVQRLLDGPEAATPFQHPMVGAMPLPDAVDRFYTSDVFLHTWDLARATGQDERLDAQTCAEMLDGMTPIEALLRSSGQYGPAVTVPDDADVQTRLLAFIGRDPLGSRGATVTG</sequence>
<organism evidence="2 3">
    <name type="scientific">Friedmanniella luteola</name>
    <dbReference type="NCBI Taxonomy" id="546871"/>
    <lineage>
        <taxon>Bacteria</taxon>
        <taxon>Bacillati</taxon>
        <taxon>Actinomycetota</taxon>
        <taxon>Actinomycetes</taxon>
        <taxon>Propionibacteriales</taxon>
        <taxon>Nocardioidaceae</taxon>
        <taxon>Friedmanniella</taxon>
    </lineage>
</organism>
<evidence type="ECO:0000259" key="1">
    <source>
        <dbReference type="Pfam" id="PF11716"/>
    </source>
</evidence>
<dbReference type="OrthoDB" id="5185819at2"/>